<organism evidence="1 2">
    <name type="scientific">Caballeronia glebae</name>
    <dbReference type="NCBI Taxonomy" id="1777143"/>
    <lineage>
        <taxon>Bacteria</taxon>
        <taxon>Pseudomonadati</taxon>
        <taxon>Pseudomonadota</taxon>
        <taxon>Betaproteobacteria</taxon>
        <taxon>Burkholderiales</taxon>
        <taxon>Burkholderiaceae</taxon>
        <taxon>Caballeronia</taxon>
    </lineage>
</organism>
<dbReference type="OrthoDB" id="5298740at2"/>
<evidence type="ECO:0000313" key="2">
    <source>
        <dbReference type="Proteomes" id="UP000054596"/>
    </source>
</evidence>
<dbReference type="PANTHER" id="PTHR36932:SF1">
    <property type="entry name" value="CAPSULAR POLYSACCHARIDE BIOSYNTHESIS PROTEIN"/>
    <property type="match status" value="1"/>
</dbReference>
<sequence length="429" mass="48386">MRLARILWSYHRTRRLRFERREDLERHQRTMLRKFIAGPLAHSPYFSPYRTQPLDTWPIMSKPAMMAHFDTINTAGLKLDDVLDCARRAEQSRDFTPGVDGYSVGLSSGTSGSRGVFVVSPKEQAAWAGALLARLLPRGLFAGERVALFLRANSNLYATVRSPWLSFEFFDLMESLDEQIERLERYAPTIVVAPAQVLCMLADAKLGGQLTLHPRKVISGAEVLESFDRILLSKAFGEVGEVYQATEGFLGATCAHGTLHLNEAHIHVEPQWLDEQRFLPVITDFSRHTQPIVRYRLDDILIRRTEICPCGSPEMALDGIEGRCDDLLKLPARDGSIVSVFADGLSRAIAQSLSLHADYRLIQVGEARLELYADTSYDEISACRERLDRHLEQQGIDIAKLEWRLSHLLPPINLGAKRRRIIRQTGGLG</sequence>
<dbReference type="InterPro" id="IPR012685">
    <property type="entry name" value="CHP02304_F390_synth-rel"/>
</dbReference>
<dbReference type="Proteomes" id="UP000054596">
    <property type="component" value="Unassembled WGS sequence"/>
</dbReference>
<comment type="caution">
    <text evidence="1">The sequence shown here is derived from an EMBL/GenBank/DDBJ whole genome shotgun (WGS) entry which is preliminary data.</text>
</comment>
<dbReference type="RefSeq" id="WP_086965134.1">
    <property type="nucleotide sequence ID" value="NZ_FCOJ02000001.1"/>
</dbReference>
<gene>
    <name evidence="1" type="ORF">AWB82_00034</name>
</gene>
<evidence type="ECO:0008006" key="3">
    <source>
        <dbReference type="Google" id="ProtNLM"/>
    </source>
</evidence>
<dbReference type="NCBIfam" id="TIGR02304">
    <property type="entry name" value="aden_form_hyp"/>
    <property type="match status" value="1"/>
</dbReference>
<evidence type="ECO:0000313" key="1">
    <source>
        <dbReference type="EMBL" id="SAK39088.1"/>
    </source>
</evidence>
<name>A0A157Z0Q9_9BURK</name>
<dbReference type="PANTHER" id="PTHR36932">
    <property type="entry name" value="CAPSULAR POLYSACCHARIDE BIOSYNTHESIS PROTEIN"/>
    <property type="match status" value="1"/>
</dbReference>
<dbReference type="EMBL" id="FCOJ02000001">
    <property type="protein sequence ID" value="SAK39088.1"/>
    <property type="molecule type" value="Genomic_DNA"/>
</dbReference>
<reference evidence="1" key="1">
    <citation type="submission" date="2016-01" db="EMBL/GenBank/DDBJ databases">
        <authorList>
            <person name="Peeters C."/>
        </authorList>
    </citation>
    <scope>NUCLEOTIDE SEQUENCE [LARGE SCALE GENOMIC DNA]</scope>
    <source>
        <strain evidence="1">LMG 29325</strain>
    </source>
</reference>
<accession>A0A157Z0Q9</accession>
<dbReference type="AlphaFoldDB" id="A0A157Z0Q9"/>
<dbReference type="InterPro" id="IPR053158">
    <property type="entry name" value="CapK_Type1_Caps_Biosynth"/>
</dbReference>
<protein>
    <recommendedName>
        <fullName evidence="3">Adenylate-forming enzyme</fullName>
    </recommendedName>
</protein>
<proteinExistence type="predicted"/>
<dbReference type="InterPro" id="IPR042099">
    <property type="entry name" value="ANL_N_sf"/>
</dbReference>
<dbReference type="STRING" id="1777143.AWB82_00034"/>
<dbReference type="Gene3D" id="3.40.50.12780">
    <property type="entry name" value="N-terminal domain of ligase-like"/>
    <property type="match status" value="1"/>
</dbReference>
<keyword evidence="2" id="KW-1185">Reference proteome</keyword>